<evidence type="ECO:0000313" key="4">
    <source>
        <dbReference type="Proteomes" id="UP000094043"/>
    </source>
</evidence>
<keyword evidence="2" id="KW-0812">Transmembrane</keyword>
<accession>A0AAJ8JSI1</accession>
<dbReference type="EMBL" id="CP143786">
    <property type="protein sequence ID" value="WVN87667.1"/>
    <property type="molecule type" value="Genomic_DNA"/>
</dbReference>
<keyword evidence="4" id="KW-1185">Reference proteome</keyword>
<dbReference type="AlphaFoldDB" id="A0AAJ8JSI1"/>
<protein>
    <submittedName>
        <fullName evidence="3">Uncharacterized protein</fullName>
    </submittedName>
</protein>
<keyword evidence="2" id="KW-0472">Membrane</keyword>
<evidence type="ECO:0000313" key="3">
    <source>
        <dbReference type="EMBL" id="WVN87667.1"/>
    </source>
</evidence>
<evidence type="ECO:0000256" key="2">
    <source>
        <dbReference type="SAM" id="Phobius"/>
    </source>
</evidence>
<name>A0AAJ8JSI1_9TREE</name>
<dbReference type="KEGG" id="cdep:91087064"/>
<feature type="transmembrane region" description="Helical" evidence="2">
    <location>
        <begin position="30"/>
        <end position="51"/>
    </location>
</feature>
<gene>
    <name evidence="3" type="ORF">L203_102853</name>
</gene>
<feature type="region of interest" description="Disordered" evidence="1">
    <location>
        <begin position="78"/>
        <end position="97"/>
    </location>
</feature>
<reference evidence="3" key="2">
    <citation type="journal article" date="2022" name="Elife">
        <title>Obligate sexual reproduction of a homothallic fungus closely related to the Cryptococcus pathogenic species complex.</title>
        <authorList>
            <person name="Passer A.R."/>
            <person name="Clancey S.A."/>
            <person name="Shea T."/>
            <person name="David-Palma M."/>
            <person name="Averette A.F."/>
            <person name="Boekhout T."/>
            <person name="Porcel B.M."/>
            <person name="Nowrousian M."/>
            <person name="Cuomo C.A."/>
            <person name="Sun S."/>
            <person name="Heitman J."/>
            <person name="Coelho M.A."/>
        </authorList>
    </citation>
    <scope>NUCLEOTIDE SEQUENCE</scope>
    <source>
        <strain evidence="3">CBS 7841</strain>
    </source>
</reference>
<reference evidence="3" key="3">
    <citation type="submission" date="2024-01" db="EMBL/GenBank/DDBJ databases">
        <authorList>
            <person name="Coelho M.A."/>
            <person name="David-Palma M."/>
            <person name="Shea T."/>
            <person name="Sun S."/>
            <person name="Cuomo C.A."/>
            <person name="Heitman J."/>
        </authorList>
    </citation>
    <scope>NUCLEOTIDE SEQUENCE</scope>
    <source>
        <strain evidence="3">CBS 7841</strain>
    </source>
</reference>
<reference evidence="3" key="1">
    <citation type="submission" date="2016-06" db="EMBL/GenBank/DDBJ databases">
        <authorList>
            <person name="Cuomo C."/>
            <person name="Litvintseva A."/>
            <person name="Heitman J."/>
            <person name="Chen Y."/>
            <person name="Sun S."/>
            <person name="Springer D."/>
            <person name="Dromer F."/>
            <person name="Young S."/>
            <person name="Zeng Q."/>
            <person name="Chapman S."/>
            <person name="Gujja S."/>
            <person name="Saif S."/>
            <person name="Birren B."/>
        </authorList>
    </citation>
    <scope>NUCLEOTIDE SEQUENCE</scope>
    <source>
        <strain evidence="3">CBS 7841</strain>
    </source>
</reference>
<keyword evidence="2" id="KW-1133">Transmembrane helix</keyword>
<dbReference type="RefSeq" id="XP_066068367.1">
    <property type="nucleotide sequence ID" value="XM_066212270.1"/>
</dbReference>
<dbReference type="GeneID" id="91087064"/>
<dbReference type="Proteomes" id="UP000094043">
    <property type="component" value="Chromosome 3"/>
</dbReference>
<proteinExistence type="predicted"/>
<evidence type="ECO:0000256" key="1">
    <source>
        <dbReference type="SAM" id="MobiDB-lite"/>
    </source>
</evidence>
<organism evidence="3 4">
    <name type="scientific">Cryptococcus depauperatus CBS 7841</name>
    <dbReference type="NCBI Taxonomy" id="1295531"/>
    <lineage>
        <taxon>Eukaryota</taxon>
        <taxon>Fungi</taxon>
        <taxon>Dikarya</taxon>
        <taxon>Basidiomycota</taxon>
        <taxon>Agaricomycotina</taxon>
        <taxon>Tremellomycetes</taxon>
        <taxon>Tremellales</taxon>
        <taxon>Cryptococcaceae</taxon>
        <taxon>Cryptococcus</taxon>
    </lineage>
</organism>
<sequence length="97" mass="11179">MSGILDQTAEGITTNTNGQTCIKPTAWDTIIKATIALMIAEFIVVIFFIYVRYKRHHADHMHGHASAYAGWLKRKLDQRGLKKKRKAAKKKDQYKYQ</sequence>